<evidence type="ECO:0000256" key="2">
    <source>
        <dbReference type="ARBA" id="ARBA00022741"/>
    </source>
</evidence>
<dbReference type="InterPro" id="IPR050221">
    <property type="entry name" value="26S_Proteasome_ATPase"/>
</dbReference>
<organism evidence="6 7">
    <name type="scientific">Nocardioides marinquilinus</name>
    <dbReference type="NCBI Taxonomy" id="1210400"/>
    <lineage>
        <taxon>Bacteria</taxon>
        <taxon>Bacillati</taxon>
        <taxon>Actinomycetota</taxon>
        <taxon>Actinomycetes</taxon>
        <taxon>Propionibacteriales</taxon>
        <taxon>Nocardioidaceae</taxon>
        <taxon>Nocardioides</taxon>
    </lineage>
</organism>
<feature type="domain" description="AAA+ ATPase" evidence="5">
    <location>
        <begin position="407"/>
        <end position="539"/>
    </location>
</feature>
<dbReference type="InterPro" id="IPR003959">
    <property type="entry name" value="ATPase_AAA_core"/>
</dbReference>
<gene>
    <name evidence="6" type="ORF">GCM10023340_43900</name>
</gene>
<evidence type="ECO:0000256" key="4">
    <source>
        <dbReference type="SAM" id="MobiDB-lite"/>
    </source>
</evidence>
<dbReference type="InterPro" id="IPR027417">
    <property type="entry name" value="P-loop_NTPase"/>
</dbReference>
<dbReference type="RefSeq" id="WP_345464109.1">
    <property type="nucleotide sequence ID" value="NZ_BAABKG010000007.1"/>
</dbReference>
<proteinExistence type="inferred from homology"/>
<keyword evidence="3 6" id="KW-0067">ATP-binding</keyword>
<protein>
    <submittedName>
        <fullName evidence="6">ATP-binding protein</fullName>
    </submittedName>
</protein>
<reference evidence="7" key="1">
    <citation type="journal article" date="2019" name="Int. J. Syst. Evol. Microbiol.">
        <title>The Global Catalogue of Microorganisms (GCM) 10K type strain sequencing project: providing services to taxonomists for standard genome sequencing and annotation.</title>
        <authorList>
            <consortium name="The Broad Institute Genomics Platform"/>
            <consortium name="The Broad Institute Genome Sequencing Center for Infectious Disease"/>
            <person name="Wu L."/>
            <person name="Ma J."/>
        </authorList>
    </citation>
    <scope>NUCLEOTIDE SEQUENCE [LARGE SCALE GENOMIC DNA]</scope>
    <source>
        <strain evidence="7">JCM 18459</strain>
    </source>
</reference>
<feature type="region of interest" description="Disordered" evidence="4">
    <location>
        <begin position="611"/>
        <end position="630"/>
    </location>
</feature>
<dbReference type="Gene3D" id="3.40.50.300">
    <property type="entry name" value="P-loop containing nucleotide triphosphate hydrolases"/>
    <property type="match status" value="1"/>
</dbReference>
<dbReference type="Pfam" id="PF00004">
    <property type="entry name" value="AAA"/>
    <property type="match status" value="1"/>
</dbReference>
<evidence type="ECO:0000256" key="3">
    <source>
        <dbReference type="ARBA" id="ARBA00022840"/>
    </source>
</evidence>
<dbReference type="InterPro" id="IPR054472">
    <property type="entry name" value="WHD"/>
</dbReference>
<keyword evidence="7" id="KW-1185">Reference proteome</keyword>
<dbReference type="EMBL" id="BAABKG010000007">
    <property type="protein sequence ID" value="GAA5156344.1"/>
    <property type="molecule type" value="Genomic_DNA"/>
</dbReference>
<evidence type="ECO:0000313" key="7">
    <source>
        <dbReference type="Proteomes" id="UP001500221"/>
    </source>
</evidence>
<keyword evidence="2" id="KW-0547">Nucleotide-binding</keyword>
<dbReference type="Gene3D" id="1.10.8.60">
    <property type="match status" value="1"/>
</dbReference>
<comment type="similarity">
    <text evidence="1">Belongs to the AAA ATPase family.</text>
</comment>
<dbReference type="Pfam" id="PF22977">
    <property type="entry name" value="WHD"/>
    <property type="match status" value="1"/>
</dbReference>
<accession>A0ABP9Q8W0</accession>
<name>A0ABP9Q8W0_9ACTN</name>
<sequence length="630" mass="66784">MGFLSACEAAVARRAELGWASTDQARGALAALQADGEDAGLAELLATVTRTFGLAPVETALLEVAVAAEQSVSAHLLLGLLSGDDRPGRPTAALALELAGVAPDVRSARAHLGARSPLVRYGLVQAAGTDVLLSRRLVVNDRVAAYLGGDDVPPQRVLSMLLDAVPVEVEGVEHVVAALRADHALVWVHAPGGGAGAALAAAACRQVGVSCMVADLARLDPAVPVEDGVAALLVEAGLAGTVLILVGAERARPDWLWHSAVPVCAVSVEPWDPEWSGDLPVTVLAPRLSVAQRQALWRPMLGDAATSREITAMPLSPEQIATIGRHAEATAAVNGEDGVSPERVRHSARTLSRGRSVRANASTAATLDDLVLPPAAKGEVQRLLDWARYRDEVVALGPLHGKGGKGVGICALFSGPPGTGKTLAAHVIADSLGMDLYQVDISSVVDKYIGETEKNLERVFAEAEATNAVLFFDEADAIFGSRSAVKDSKDRYANQEIAYLLQRMEQFDGITVLASNLRSNLDPAFARRLHFMVAFPAPDVETRRRLWEHHLADLTLDQDDVVDLDWLSEHVEMAGGDIRNMVLSAVYSAVAQGVPIGMRHVDDAVRREHVKMGRRPPAHPRLAAVSGTRR</sequence>
<dbReference type="SMART" id="SM00382">
    <property type="entry name" value="AAA"/>
    <property type="match status" value="1"/>
</dbReference>
<evidence type="ECO:0000259" key="5">
    <source>
        <dbReference type="SMART" id="SM00382"/>
    </source>
</evidence>
<evidence type="ECO:0000256" key="1">
    <source>
        <dbReference type="ARBA" id="ARBA00006914"/>
    </source>
</evidence>
<dbReference type="GO" id="GO:0005524">
    <property type="term" value="F:ATP binding"/>
    <property type="evidence" value="ECO:0007669"/>
    <property type="project" value="UniProtKB-KW"/>
</dbReference>
<dbReference type="PANTHER" id="PTHR23073">
    <property type="entry name" value="26S PROTEASOME REGULATORY SUBUNIT"/>
    <property type="match status" value="1"/>
</dbReference>
<comment type="caution">
    <text evidence="6">The sequence shown here is derived from an EMBL/GenBank/DDBJ whole genome shotgun (WGS) entry which is preliminary data.</text>
</comment>
<dbReference type="Proteomes" id="UP001500221">
    <property type="component" value="Unassembled WGS sequence"/>
</dbReference>
<dbReference type="InterPro" id="IPR003593">
    <property type="entry name" value="AAA+_ATPase"/>
</dbReference>
<dbReference type="SUPFAM" id="SSF52540">
    <property type="entry name" value="P-loop containing nucleoside triphosphate hydrolases"/>
    <property type="match status" value="1"/>
</dbReference>
<evidence type="ECO:0000313" key="6">
    <source>
        <dbReference type="EMBL" id="GAA5156344.1"/>
    </source>
</evidence>
<dbReference type="CDD" id="cd19481">
    <property type="entry name" value="RecA-like_protease"/>
    <property type="match status" value="1"/>
</dbReference>